<dbReference type="PROSITE" id="PS00713">
    <property type="entry name" value="NA_DICARBOXYL_SYMP_1"/>
    <property type="match status" value="1"/>
</dbReference>
<evidence type="ECO:0000256" key="8">
    <source>
        <dbReference type="SAM" id="Phobius"/>
    </source>
</evidence>
<evidence type="ECO:0000256" key="1">
    <source>
        <dbReference type="ARBA" id="ARBA00004651"/>
    </source>
</evidence>
<feature type="transmembrane region" description="Helical" evidence="8">
    <location>
        <begin position="199"/>
        <end position="220"/>
    </location>
</feature>
<keyword evidence="3" id="KW-1003">Cell membrane</keyword>
<name>A0A4V1FYA8_9EURY</name>
<dbReference type="GO" id="GO:0005886">
    <property type="term" value="C:plasma membrane"/>
    <property type="evidence" value="ECO:0007669"/>
    <property type="project" value="UniProtKB-SubCell"/>
</dbReference>
<feature type="transmembrane region" description="Helical" evidence="8">
    <location>
        <begin position="84"/>
        <end position="110"/>
    </location>
</feature>
<dbReference type="InterPro" id="IPR036458">
    <property type="entry name" value="Na:dicarbo_symporter_sf"/>
</dbReference>
<dbReference type="PANTHER" id="PTHR42865">
    <property type="entry name" value="PROTON/GLUTAMATE-ASPARTATE SYMPORTER"/>
    <property type="match status" value="1"/>
</dbReference>
<feature type="transmembrane region" description="Helical" evidence="8">
    <location>
        <begin position="226"/>
        <end position="252"/>
    </location>
</feature>
<dbReference type="AlphaFoldDB" id="A0A4V1FYA8"/>
<evidence type="ECO:0000256" key="4">
    <source>
        <dbReference type="ARBA" id="ARBA00022692"/>
    </source>
</evidence>
<dbReference type="PANTHER" id="PTHR42865:SF7">
    <property type="entry name" value="PROTON_GLUTAMATE-ASPARTATE SYMPORTER"/>
    <property type="match status" value="1"/>
</dbReference>
<evidence type="ECO:0000256" key="3">
    <source>
        <dbReference type="ARBA" id="ARBA00022475"/>
    </source>
</evidence>
<keyword evidence="7 8" id="KW-0472">Membrane</keyword>
<feature type="transmembrane region" description="Helical" evidence="8">
    <location>
        <begin position="21"/>
        <end position="40"/>
    </location>
</feature>
<feature type="transmembrane region" description="Helical" evidence="8">
    <location>
        <begin position="52"/>
        <end position="72"/>
    </location>
</feature>
<gene>
    <name evidence="9" type="ORF">FEJ81_02445</name>
</gene>
<dbReference type="Proteomes" id="UP000302218">
    <property type="component" value="Chromosome"/>
</dbReference>
<dbReference type="EMBL" id="CP040330">
    <property type="protein sequence ID" value="QCS41259.1"/>
    <property type="molecule type" value="Genomic_DNA"/>
</dbReference>
<dbReference type="InterPro" id="IPR001991">
    <property type="entry name" value="Na-dicarboxylate_symporter"/>
</dbReference>
<dbReference type="OrthoDB" id="3015at2157"/>
<accession>A0A4V1FYA8</accession>
<dbReference type="GO" id="GO:0046942">
    <property type="term" value="P:carboxylic acid transport"/>
    <property type="evidence" value="ECO:0007669"/>
    <property type="project" value="UniProtKB-ARBA"/>
</dbReference>
<protein>
    <submittedName>
        <fullName evidence="9">Dicarboxylate/amino acid:cation symporter</fullName>
    </submittedName>
</protein>
<evidence type="ECO:0000256" key="6">
    <source>
        <dbReference type="ARBA" id="ARBA00022989"/>
    </source>
</evidence>
<dbReference type="Gene3D" id="1.10.3860.10">
    <property type="entry name" value="Sodium:dicarboxylate symporter"/>
    <property type="match status" value="1"/>
</dbReference>
<evidence type="ECO:0000256" key="5">
    <source>
        <dbReference type="ARBA" id="ARBA00022847"/>
    </source>
</evidence>
<feature type="transmembrane region" description="Helical" evidence="8">
    <location>
        <begin position="152"/>
        <end position="169"/>
    </location>
</feature>
<dbReference type="GeneID" id="40264094"/>
<evidence type="ECO:0000256" key="2">
    <source>
        <dbReference type="ARBA" id="ARBA00022448"/>
    </source>
</evidence>
<keyword evidence="5" id="KW-0769">Symport</keyword>
<evidence type="ECO:0000256" key="7">
    <source>
        <dbReference type="ARBA" id="ARBA00023136"/>
    </source>
</evidence>
<proteinExistence type="predicted"/>
<dbReference type="SUPFAM" id="SSF118215">
    <property type="entry name" value="Proton glutamate symport protein"/>
    <property type="match status" value="1"/>
</dbReference>
<reference evidence="10" key="1">
    <citation type="submission" date="2019-05" db="EMBL/GenBank/DDBJ databases">
        <title>Genome sequence and methylation pattern of the halophilic Archaeon Natrinema versiforme BOL5-4.</title>
        <authorList>
            <person name="DasSarma P."/>
            <person name="Anton B.P."/>
            <person name="DasSarma S.L."/>
            <person name="Martinez F.L."/>
            <person name="Guzman D."/>
            <person name="Roberts R.J."/>
            <person name="DasSarma S."/>
        </authorList>
    </citation>
    <scope>NUCLEOTIDE SEQUENCE [LARGE SCALE GENOMIC DNA]</scope>
    <source>
        <strain evidence="10">BOL5-4</strain>
    </source>
</reference>
<dbReference type="InterPro" id="IPR018107">
    <property type="entry name" value="Na-dicarboxylate_symporter_CS"/>
</dbReference>
<keyword evidence="4 8" id="KW-0812">Transmembrane</keyword>
<organism evidence="9 10">
    <name type="scientific">Natrinema versiforme</name>
    <dbReference type="NCBI Taxonomy" id="88724"/>
    <lineage>
        <taxon>Archaea</taxon>
        <taxon>Methanobacteriati</taxon>
        <taxon>Methanobacteriota</taxon>
        <taxon>Stenosarchaea group</taxon>
        <taxon>Halobacteria</taxon>
        <taxon>Halobacteriales</taxon>
        <taxon>Natrialbaceae</taxon>
        <taxon>Natrinema</taxon>
    </lineage>
</organism>
<dbReference type="Pfam" id="PF00375">
    <property type="entry name" value="SDF"/>
    <property type="match status" value="1"/>
</dbReference>
<evidence type="ECO:0000313" key="9">
    <source>
        <dbReference type="EMBL" id="QCS41259.1"/>
    </source>
</evidence>
<feature type="transmembrane region" description="Helical" evidence="8">
    <location>
        <begin position="344"/>
        <end position="372"/>
    </location>
</feature>
<keyword evidence="2" id="KW-0813">Transport</keyword>
<dbReference type="RefSeq" id="WP_138243772.1">
    <property type="nucleotide sequence ID" value="NZ_CP040330.1"/>
</dbReference>
<comment type="subcellular location">
    <subcellularLocation>
        <location evidence="1">Cell membrane</location>
        <topology evidence="1">Multi-pass membrane protein</topology>
    </subcellularLocation>
</comment>
<keyword evidence="6 8" id="KW-1133">Transmembrane helix</keyword>
<dbReference type="GO" id="GO:0015293">
    <property type="term" value="F:symporter activity"/>
    <property type="evidence" value="ECO:0007669"/>
    <property type="project" value="UniProtKB-KW"/>
</dbReference>
<evidence type="ECO:0000313" key="10">
    <source>
        <dbReference type="Proteomes" id="UP000302218"/>
    </source>
</evidence>
<dbReference type="KEGG" id="nvr:FEJ81_02445"/>
<sequence>MSTAQTSLPRRTWGQYRSIPIIYRIAVAFVLGTALGAIAGERAAVLSPLGDLFLRLLEMLIIPLIVFTLLGGMRKLTPSKLGKVGGLTVALYAATTTIAALIGLAVANLFDPGTAVEFTGGEAQQAEPPTVSEVVLGIVPENPLAAMVNGEILATIFVVVVFGLALTIVRESTTEEPIEDAIDGFFTFIDAGTQALFKIVWGVMEYGVVGVFALMAAAIGTEGLGAIVQLGALVGVIAIGIAIHMTVTYLGLMTVGILGQSPLSFLDGAKDAMLTAFTIRSSSGTLPVTITDAERNLRIDESVYGFGLPLGATINMDGAAIRQAVTVVFAANMVGVSLGLGDQLIVLATVILISIGTAGVPGAGLIMLTVILNAVGLPLEIVGFVAGVDPILGRIATTNNVTGDLAVASVVGKWTDGIDLTEGVWADGSHGGGDGEDGAAVGD</sequence>
<dbReference type="PRINTS" id="PR00173">
    <property type="entry name" value="EDTRNSPORT"/>
</dbReference>